<evidence type="ECO:0000256" key="1">
    <source>
        <dbReference type="ARBA" id="ARBA00004141"/>
    </source>
</evidence>
<feature type="region of interest" description="Disordered" evidence="6">
    <location>
        <begin position="232"/>
        <end position="290"/>
    </location>
</feature>
<comment type="similarity">
    <text evidence="5">Belongs to the SAT4 family.</text>
</comment>
<proteinExistence type="inferred from homology"/>
<name>R0JYY4_EXST2</name>
<feature type="domain" description="Rhodopsin" evidence="8">
    <location>
        <begin position="2"/>
        <end position="218"/>
    </location>
</feature>
<dbReference type="Pfam" id="PF20684">
    <property type="entry name" value="Fung_rhodopsin"/>
    <property type="match status" value="1"/>
</dbReference>
<reference evidence="9 10" key="1">
    <citation type="journal article" date="2012" name="PLoS Pathog.">
        <title>Diverse lifestyles and strategies of plant pathogenesis encoded in the genomes of eighteen Dothideomycetes fungi.</title>
        <authorList>
            <person name="Ohm R.A."/>
            <person name="Feau N."/>
            <person name="Henrissat B."/>
            <person name="Schoch C.L."/>
            <person name="Horwitz B.A."/>
            <person name="Barry K.W."/>
            <person name="Condon B.J."/>
            <person name="Copeland A.C."/>
            <person name="Dhillon B."/>
            <person name="Glaser F."/>
            <person name="Hesse C.N."/>
            <person name="Kosti I."/>
            <person name="LaButti K."/>
            <person name="Lindquist E.A."/>
            <person name="Lucas S."/>
            <person name="Salamov A.A."/>
            <person name="Bradshaw R.E."/>
            <person name="Ciuffetti L."/>
            <person name="Hamelin R.C."/>
            <person name="Kema G.H.J."/>
            <person name="Lawrence C."/>
            <person name="Scott J.A."/>
            <person name="Spatafora J.W."/>
            <person name="Turgeon B.G."/>
            <person name="de Wit P.J.G.M."/>
            <person name="Zhong S."/>
            <person name="Goodwin S.B."/>
            <person name="Grigoriev I.V."/>
        </authorList>
    </citation>
    <scope>NUCLEOTIDE SEQUENCE [LARGE SCALE GENOMIC DNA]</scope>
    <source>
        <strain evidence="10">28A</strain>
    </source>
</reference>
<dbReference type="GeneID" id="19397130"/>
<evidence type="ECO:0000259" key="8">
    <source>
        <dbReference type="Pfam" id="PF20684"/>
    </source>
</evidence>
<evidence type="ECO:0000256" key="7">
    <source>
        <dbReference type="SAM" id="Phobius"/>
    </source>
</evidence>
<keyword evidence="3 7" id="KW-1133">Transmembrane helix</keyword>
<feature type="transmembrane region" description="Helical" evidence="7">
    <location>
        <begin position="73"/>
        <end position="106"/>
    </location>
</feature>
<dbReference type="STRING" id="671987.R0JYY4"/>
<accession>R0JYY4</accession>
<dbReference type="RefSeq" id="XP_008026360.1">
    <property type="nucleotide sequence ID" value="XM_008028169.1"/>
</dbReference>
<dbReference type="InterPro" id="IPR052337">
    <property type="entry name" value="SAT4-like"/>
</dbReference>
<dbReference type="Proteomes" id="UP000016935">
    <property type="component" value="Unassembled WGS sequence"/>
</dbReference>
<evidence type="ECO:0000256" key="6">
    <source>
        <dbReference type="SAM" id="MobiDB-lite"/>
    </source>
</evidence>
<evidence type="ECO:0000256" key="3">
    <source>
        <dbReference type="ARBA" id="ARBA00022989"/>
    </source>
</evidence>
<evidence type="ECO:0000313" key="9">
    <source>
        <dbReference type="EMBL" id="EOA86093.1"/>
    </source>
</evidence>
<feature type="transmembrane region" description="Helical" evidence="7">
    <location>
        <begin position="118"/>
        <end position="141"/>
    </location>
</feature>
<dbReference type="GO" id="GO:0016020">
    <property type="term" value="C:membrane"/>
    <property type="evidence" value="ECO:0007669"/>
    <property type="project" value="UniProtKB-SubCell"/>
</dbReference>
<feature type="transmembrane region" description="Helical" evidence="7">
    <location>
        <begin position="153"/>
        <end position="173"/>
    </location>
</feature>
<evidence type="ECO:0000256" key="5">
    <source>
        <dbReference type="ARBA" id="ARBA00038359"/>
    </source>
</evidence>
<keyword evidence="10" id="KW-1185">Reference proteome</keyword>
<reference evidence="9 10" key="2">
    <citation type="journal article" date="2013" name="PLoS Genet.">
        <title>Comparative genome structure, secondary metabolite, and effector coding capacity across Cochliobolus pathogens.</title>
        <authorList>
            <person name="Condon B.J."/>
            <person name="Leng Y."/>
            <person name="Wu D."/>
            <person name="Bushley K.E."/>
            <person name="Ohm R.A."/>
            <person name="Otillar R."/>
            <person name="Martin J."/>
            <person name="Schackwitz W."/>
            <person name="Grimwood J."/>
            <person name="MohdZainudin N."/>
            <person name="Xue C."/>
            <person name="Wang R."/>
            <person name="Manning V.A."/>
            <person name="Dhillon B."/>
            <person name="Tu Z.J."/>
            <person name="Steffenson B.J."/>
            <person name="Salamov A."/>
            <person name="Sun H."/>
            <person name="Lowry S."/>
            <person name="LaButti K."/>
            <person name="Han J."/>
            <person name="Copeland A."/>
            <person name="Lindquist E."/>
            <person name="Barry K."/>
            <person name="Schmutz J."/>
            <person name="Baker S.E."/>
            <person name="Ciuffetti L.M."/>
            <person name="Grigoriev I.V."/>
            <person name="Zhong S."/>
            <person name="Turgeon B.G."/>
        </authorList>
    </citation>
    <scope>NUCLEOTIDE SEQUENCE [LARGE SCALE GENOMIC DNA]</scope>
    <source>
        <strain evidence="10">28A</strain>
    </source>
</reference>
<feature type="compositionally biased region" description="Basic and acidic residues" evidence="6">
    <location>
        <begin position="259"/>
        <end position="269"/>
    </location>
</feature>
<gene>
    <name evidence="9" type="ORF">SETTUDRAFT_151614</name>
</gene>
<keyword evidence="4 7" id="KW-0472">Membrane</keyword>
<dbReference type="HOGENOM" id="CLU_028200_0_2_1"/>
<dbReference type="PANTHER" id="PTHR33048:SF47">
    <property type="entry name" value="INTEGRAL MEMBRANE PROTEIN-RELATED"/>
    <property type="match status" value="1"/>
</dbReference>
<keyword evidence="2 7" id="KW-0812">Transmembrane</keyword>
<comment type="subcellular location">
    <subcellularLocation>
        <location evidence="1">Membrane</location>
        <topology evidence="1">Multi-pass membrane protein</topology>
    </subcellularLocation>
</comment>
<evidence type="ECO:0000256" key="4">
    <source>
        <dbReference type="ARBA" id="ARBA00023136"/>
    </source>
</evidence>
<protein>
    <recommendedName>
        <fullName evidence="8">Rhodopsin domain-containing protein</fullName>
    </recommendedName>
</protein>
<dbReference type="AlphaFoldDB" id="R0JYY4"/>
<feature type="transmembrane region" description="Helical" evidence="7">
    <location>
        <begin position="41"/>
        <end position="61"/>
    </location>
</feature>
<sequence>MLTAIVTTVLQVLQVKAGNGKHSMFVDYPKGVDRILKFLFASIISYNTSLTSTKISILLQYRRIFAVRELRIPLNVVMSICVVWGLVTVVSSIFACVPVSAYWHILERPKAKCVDEKIMWYTNAAVNIFTDLLLAFLPVRVIGNLHIARRQKIALVGILTIGWFVCVVSVLRLHALIRLQGHMTDNTYYSAPAAYWSNIEMNLAIVCASLPALKPLIVRIIPAFSSSHGGSNGYGSRFTSGGHTKRTETGHGVSSTARHTRDDGIELERSPGTPAPDKGSDGESLGKNIYVSRHFEQHYEDCSRTSDSESQKDLVQQH</sequence>
<organism evidence="9 10">
    <name type="scientific">Exserohilum turcicum (strain 28A)</name>
    <name type="common">Northern leaf blight fungus</name>
    <name type="synonym">Setosphaeria turcica</name>
    <dbReference type="NCBI Taxonomy" id="671987"/>
    <lineage>
        <taxon>Eukaryota</taxon>
        <taxon>Fungi</taxon>
        <taxon>Dikarya</taxon>
        <taxon>Ascomycota</taxon>
        <taxon>Pezizomycotina</taxon>
        <taxon>Dothideomycetes</taxon>
        <taxon>Pleosporomycetidae</taxon>
        <taxon>Pleosporales</taxon>
        <taxon>Pleosporineae</taxon>
        <taxon>Pleosporaceae</taxon>
        <taxon>Exserohilum</taxon>
    </lineage>
</organism>
<evidence type="ECO:0000313" key="10">
    <source>
        <dbReference type="Proteomes" id="UP000016935"/>
    </source>
</evidence>
<evidence type="ECO:0000256" key="2">
    <source>
        <dbReference type="ARBA" id="ARBA00022692"/>
    </source>
</evidence>
<dbReference type="InterPro" id="IPR049326">
    <property type="entry name" value="Rhodopsin_dom_fungi"/>
</dbReference>
<dbReference type="PANTHER" id="PTHR33048">
    <property type="entry name" value="PTH11-LIKE INTEGRAL MEMBRANE PROTEIN (AFU_ORTHOLOGUE AFUA_5G11245)"/>
    <property type="match status" value="1"/>
</dbReference>
<dbReference type="OrthoDB" id="444631at2759"/>
<dbReference type="eggNOG" id="ENOG502SHQF">
    <property type="taxonomic scope" value="Eukaryota"/>
</dbReference>
<dbReference type="EMBL" id="KB908615">
    <property type="protein sequence ID" value="EOA86093.1"/>
    <property type="molecule type" value="Genomic_DNA"/>
</dbReference>